<dbReference type="SUPFAM" id="SSF55424">
    <property type="entry name" value="FAD/NAD-linked reductases, dimerisation (C-terminal) domain"/>
    <property type="match status" value="1"/>
</dbReference>
<dbReference type="PROSITE" id="PS00076">
    <property type="entry name" value="PYRIDINE_REDOX_1"/>
    <property type="match status" value="1"/>
</dbReference>
<dbReference type="InterPro" id="IPR050151">
    <property type="entry name" value="Class-I_Pyr_Nuc-Dis_Oxidored"/>
</dbReference>
<evidence type="ECO:0000259" key="17">
    <source>
        <dbReference type="Pfam" id="PF02852"/>
    </source>
</evidence>
<dbReference type="PRINTS" id="PR00368">
    <property type="entry name" value="FADPNR"/>
</dbReference>
<evidence type="ECO:0000313" key="19">
    <source>
        <dbReference type="EMBL" id="SFU98784.1"/>
    </source>
</evidence>
<gene>
    <name evidence="19" type="ORF">SAMN05421543_11760</name>
</gene>
<dbReference type="GO" id="GO:0005737">
    <property type="term" value="C:cytoplasm"/>
    <property type="evidence" value="ECO:0007669"/>
    <property type="project" value="UniProtKB-SubCell"/>
</dbReference>
<feature type="binding site" evidence="14">
    <location>
        <begin position="150"/>
        <end position="152"/>
    </location>
    <ligand>
        <name>FAD</name>
        <dbReference type="ChEBI" id="CHEBI:57692"/>
    </ligand>
</feature>
<keyword evidence="8 16" id="KW-0560">Oxidoreductase</keyword>
<dbReference type="PANTHER" id="PTHR22912:SF217">
    <property type="entry name" value="DIHYDROLIPOYL DEHYDROGENASE"/>
    <property type="match status" value="1"/>
</dbReference>
<protein>
    <recommendedName>
        <fullName evidence="4 16">Dihydrolipoyl dehydrogenase</fullName>
        <ecNumber evidence="3 16">1.8.1.4</ecNumber>
    </recommendedName>
</protein>
<dbReference type="RefSeq" id="WP_074954637.1">
    <property type="nucleotide sequence ID" value="NZ_FPBV01000017.1"/>
</dbReference>
<proteinExistence type="inferred from homology"/>
<evidence type="ECO:0000256" key="2">
    <source>
        <dbReference type="ARBA" id="ARBA00007532"/>
    </source>
</evidence>
<evidence type="ECO:0000256" key="6">
    <source>
        <dbReference type="ARBA" id="ARBA00022630"/>
    </source>
</evidence>
<keyword evidence="6 16" id="KW-0285">Flavoprotein</keyword>
<evidence type="ECO:0000256" key="7">
    <source>
        <dbReference type="ARBA" id="ARBA00022827"/>
    </source>
</evidence>
<feature type="binding site" evidence="14">
    <location>
        <begin position="187"/>
        <end position="194"/>
    </location>
    <ligand>
        <name>NAD(+)</name>
        <dbReference type="ChEBI" id="CHEBI:57540"/>
    </ligand>
</feature>
<comment type="subcellular location">
    <subcellularLocation>
        <location evidence="1">Cytoplasm</location>
    </subcellularLocation>
</comment>
<dbReference type="AlphaFoldDB" id="A0A1I7KN53"/>
<comment type="catalytic activity">
    <reaction evidence="12 16">
        <text>N(6)-[(R)-dihydrolipoyl]-L-lysyl-[protein] + NAD(+) = N(6)-[(R)-lipoyl]-L-lysyl-[protein] + NADH + H(+)</text>
        <dbReference type="Rhea" id="RHEA:15045"/>
        <dbReference type="Rhea" id="RHEA-COMP:10474"/>
        <dbReference type="Rhea" id="RHEA-COMP:10475"/>
        <dbReference type="ChEBI" id="CHEBI:15378"/>
        <dbReference type="ChEBI" id="CHEBI:57540"/>
        <dbReference type="ChEBI" id="CHEBI:57945"/>
        <dbReference type="ChEBI" id="CHEBI:83099"/>
        <dbReference type="ChEBI" id="CHEBI:83100"/>
        <dbReference type="EC" id="1.8.1.4"/>
    </reaction>
</comment>
<feature type="binding site" evidence="14">
    <location>
        <position position="52"/>
    </location>
    <ligand>
        <name>FAD</name>
        <dbReference type="ChEBI" id="CHEBI:57692"/>
    </ligand>
</feature>
<feature type="domain" description="FAD/NAD(P)-binding" evidence="18">
    <location>
        <begin position="6"/>
        <end position="336"/>
    </location>
</feature>
<dbReference type="GO" id="GO:0006103">
    <property type="term" value="P:2-oxoglutarate metabolic process"/>
    <property type="evidence" value="ECO:0007669"/>
    <property type="project" value="TreeGrafter"/>
</dbReference>
<dbReference type="PIRSF" id="PIRSF000350">
    <property type="entry name" value="Mercury_reductase_MerA"/>
    <property type="match status" value="1"/>
</dbReference>
<feature type="binding site" evidence="14">
    <location>
        <position position="210"/>
    </location>
    <ligand>
        <name>NAD(+)</name>
        <dbReference type="ChEBI" id="CHEBI:57540"/>
    </ligand>
</feature>
<dbReference type="InterPro" id="IPR036188">
    <property type="entry name" value="FAD/NAD-bd_sf"/>
</dbReference>
<evidence type="ECO:0000256" key="16">
    <source>
        <dbReference type="RuleBase" id="RU003692"/>
    </source>
</evidence>
<evidence type="ECO:0000256" key="9">
    <source>
        <dbReference type="ARBA" id="ARBA00023027"/>
    </source>
</evidence>
<evidence type="ECO:0000256" key="5">
    <source>
        <dbReference type="ARBA" id="ARBA00022490"/>
    </source>
</evidence>
<evidence type="ECO:0000256" key="11">
    <source>
        <dbReference type="ARBA" id="ARBA00023284"/>
    </source>
</evidence>
<dbReference type="SUPFAM" id="SSF51905">
    <property type="entry name" value="FAD/NAD(P)-binding domain"/>
    <property type="match status" value="1"/>
</dbReference>
<keyword evidence="10" id="KW-1015">Disulfide bond</keyword>
<dbReference type="InterPro" id="IPR016156">
    <property type="entry name" value="FAD/NAD-linked_Rdtase_dimer_sf"/>
</dbReference>
<evidence type="ECO:0000313" key="20">
    <source>
        <dbReference type="Proteomes" id="UP000183508"/>
    </source>
</evidence>
<dbReference type="Proteomes" id="UP000183508">
    <property type="component" value="Unassembled WGS sequence"/>
</dbReference>
<dbReference type="STRING" id="392015.SAMN05421543_11760"/>
<name>A0A1I7KN53_9BACL</name>
<evidence type="ECO:0000256" key="15">
    <source>
        <dbReference type="PIRSR" id="PIRSR000350-4"/>
    </source>
</evidence>
<sequence length="475" mass="50558">MAEENYDLVVIGGGIGGYAAAIRAAQLGLKAAVVERDKLGGTCLHRGCIPSKALLRTAEVLATAREAAAYGVDAGEPRLNLEQAMARKQRVVDQLYQGVQHLMKKHGIDVFHGTGRVMGPSIFSPQAGAVAVEHGGERQILTPRFTLIATGSRAKALPGLPFDGERILSSDHALELPRLPGSMLIVGAGAIGVEWASMMADFGVQVTLVEALPRVLPQEDEDISREVARLLKKRRVRVLTRVRVETDTAALDGDGFSVDVVQADSGARERVSAEVVLVAIGREPVTDGLGLEATEVRTERGAIVVDEHYRTKEPNIFAVGDVIGGVQLAHVAMHEGIHAVEVMAGRAPRPVDYTLIPRCTYSRPEVASVGLTEAEARARGCDVTCGKFSFRANGKALVYGEPDGFVKVVADRETDDVLGVHMVGPRVTDLVSEAALARVLNATPWEVAHTIHPHPTLSEALGEAALAIDGRSIHG</sequence>
<comment type="similarity">
    <text evidence="2 16">Belongs to the class-I pyridine nucleotide-disulfide oxidoreductase family.</text>
</comment>
<dbReference type="InterPro" id="IPR012999">
    <property type="entry name" value="Pyr_OxRdtase_I_AS"/>
</dbReference>
<keyword evidence="14" id="KW-0547">Nucleotide-binding</keyword>
<dbReference type="InterPro" id="IPR023753">
    <property type="entry name" value="FAD/NAD-binding_dom"/>
</dbReference>
<dbReference type="InterPro" id="IPR004099">
    <property type="entry name" value="Pyr_nucl-diS_OxRdtase_dimer"/>
</dbReference>
<evidence type="ECO:0000256" key="8">
    <source>
        <dbReference type="ARBA" id="ARBA00023002"/>
    </source>
</evidence>
<dbReference type="NCBIfam" id="TIGR01350">
    <property type="entry name" value="lipoamide_DH"/>
    <property type="match status" value="1"/>
</dbReference>
<evidence type="ECO:0000256" key="12">
    <source>
        <dbReference type="ARBA" id="ARBA00049187"/>
    </source>
</evidence>
<feature type="domain" description="Pyridine nucleotide-disulphide oxidoreductase dimerisation" evidence="17">
    <location>
        <begin position="356"/>
        <end position="465"/>
    </location>
</feature>
<evidence type="ECO:0000259" key="18">
    <source>
        <dbReference type="Pfam" id="PF07992"/>
    </source>
</evidence>
<evidence type="ECO:0000256" key="14">
    <source>
        <dbReference type="PIRSR" id="PIRSR000350-3"/>
    </source>
</evidence>
<comment type="cofactor">
    <cofactor evidence="14 16">
        <name>FAD</name>
        <dbReference type="ChEBI" id="CHEBI:57692"/>
    </cofactor>
    <text evidence="14 16">Binds 1 FAD per subunit.</text>
</comment>
<dbReference type="InterPro" id="IPR006258">
    <property type="entry name" value="Lipoamide_DH"/>
</dbReference>
<dbReference type="Gene3D" id="3.50.50.60">
    <property type="entry name" value="FAD/NAD(P)-binding domain"/>
    <property type="match status" value="2"/>
</dbReference>
<evidence type="ECO:0000256" key="4">
    <source>
        <dbReference type="ARBA" id="ARBA00016961"/>
    </source>
</evidence>
<dbReference type="eggNOG" id="COG1249">
    <property type="taxonomic scope" value="Bacteria"/>
</dbReference>
<feature type="binding site" evidence="14">
    <location>
        <position position="115"/>
    </location>
    <ligand>
        <name>FAD</name>
        <dbReference type="ChEBI" id="CHEBI:57692"/>
    </ligand>
</feature>
<dbReference type="Pfam" id="PF07992">
    <property type="entry name" value="Pyr_redox_2"/>
    <property type="match status" value="1"/>
</dbReference>
<dbReference type="PANTHER" id="PTHR22912">
    <property type="entry name" value="DISULFIDE OXIDOREDUCTASE"/>
    <property type="match status" value="1"/>
</dbReference>
<dbReference type="EMBL" id="FPBV01000017">
    <property type="protein sequence ID" value="SFU98784.1"/>
    <property type="molecule type" value="Genomic_DNA"/>
</dbReference>
<dbReference type="GO" id="GO:0004148">
    <property type="term" value="F:dihydrolipoyl dehydrogenase (NADH) activity"/>
    <property type="evidence" value="ECO:0007669"/>
    <property type="project" value="UniProtKB-EC"/>
</dbReference>
<dbReference type="InterPro" id="IPR001100">
    <property type="entry name" value="Pyr_nuc-diS_OxRdtase"/>
</dbReference>
<dbReference type="GO" id="GO:0050660">
    <property type="term" value="F:flavin adenine dinucleotide binding"/>
    <property type="evidence" value="ECO:0007669"/>
    <property type="project" value="InterPro"/>
</dbReference>
<comment type="miscellaneous">
    <text evidence="16">The active site is a redox-active disulfide bond.</text>
</comment>
<evidence type="ECO:0000256" key="1">
    <source>
        <dbReference type="ARBA" id="ARBA00004496"/>
    </source>
</evidence>
<feature type="disulfide bond" description="Redox-active" evidence="15">
    <location>
        <begin position="43"/>
        <end position="48"/>
    </location>
</feature>
<keyword evidence="7 14" id="KW-0274">FAD</keyword>
<keyword evidence="20" id="KW-1185">Reference proteome</keyword>
<evidence type="ECO:0000256" key="3">
    <source>
        <dbReference type="ARBA" id="ARBA00012608"/>
    </source>
</evidence>
<keyword evidence="9 14" id="KW-0520">NAD</keyword>
<dbReference type="Pfam" id="PF02852">
    <property type="entry name" value="Pyr_redox_dim"/>
    <property type="match status" value="1"/>
</dbReference>
<feature type="binding site" evidence="14">
    <location>
        <position position="321"/>
    </location>
    <ligand>
        <name>FAD</name>
        <dbReference type="ChEBI" id="CHEBI:57692"/>
    </ligand>
</feature>
<keyword evidence="5" id="KW-0963">Cytoplasm</keyword>
<evidence type="ECO:0000256" key="10">
    <source>
        <dbReference type="ARBA" id="ARBA00023157"/>
    </source>
</evidence>
<accession>A0A1I7KN53</accession>
<reference evidence="20" key="1">
    <citation type="submission" date="2016-10" db="EMBL/GenBank/DDBJ databases">
        <authorList>
            <person name="Varghese N."/>
        </authorList>
    </citation>
    <scope>NUCLEOTIDE SEQUENCE [LARGE SCALE GENOMIC DNA]</scope>
    <source>
        <strain evidence="20">DSM 17980</strain>
    </source>
</reference>
<organism evidence="19 20">
    <name type="scientific">Alicyclobacillus macrosporangiidus</name>
    <dbReference type="NCBI Taxonomy" id="392015"/>
    <lineage>
        <taxon>Bacteria</taxon>
        <taxon>Bacillati</taxon>
        <taxon>Bacillota</taxon>
        <taxon>Bacilli</taxon>
        <taxon>Bacillales</taxon>
        <taxon>Alicyclobacillaceae</taxon>
        <taxon>Alicyclobacillus</taxon>
    </lineage>
</organism>
<feature type="binding site" evidence="14">
    <location>
        <position position="281"/>
    </location>
    <ligand>
        <name>NAD(+)</name>
        <dbReference type="ChEBI" id="CHEBI:57540"/>
    </ligand>
</feature>
<dbReference type="EC" id="1.8.1.4" evidence="3 16"/>
<evidence type="ECO:0000256" key="13">
    <source>
        <dbReference type="PIRSR" id="PIRSR000350-2"/>
    </source>
</evidence>
<dbReference type="Gene3D" id="3.30.390.30">
    <property type="match status" value="1"/>
</dbReference>
<keyword evidence="11 16" id="KW-0676">Redox-active center</keyword>
<dbReference type="PRINTS" id="PR00411">
    <property type="entry name" value="PNDRDTASEI"/>
</dbReference>
<dbReference type="OrthoDB" id="9800167at2"/>
<feature type="active site" description="Proton acceptor" evidence="13">
    <location>
        <position position="454"/>
    </location>
</feature>
<dbReference type="FunFam" id="3.30.390.30:FF:000001">
    <property type="entry name" value="Dihydrolipoyl dehydrogenase"/>
    <property type="match status" value="1"/>
</dbReference>